<dbReference type="SMART" id="SM00220">
    <property type="entry name" value="S_TKc"/>
    <property type="match status" value="1"/>
</dbReference>
<evidence type="ECO:0000313" key="9">
    <source>
        <dbReference type="Proteomes" id="UP000332933"/>
    </source>
</evidence>
<keyword evidence="5" id="KW-0812">Transmembrane</keyword>
<evidence type="ECO:0000256" key="2">
    <source>
        <dbReference type="ARBA" id="ARBA00022741"/>
    </source>
</evidence>
<reference evidence="7" key="2">
    <citation type="submission" date="2019-06" db="EMBL/GenBank/DDBJ databases">
        <title>Genomics analysis of Aphanomyces spp. identifies a new class of oomycete effector associated with host adaptation.</title>
        <authorList>
            <person name="Gaulin E."/>
        </authorList>
    </citation>
    <scope>NUCLEOTIDE SEQUENCE</scope>
    <source>
        <strain evidence="7">CBS 578.67</strain>
    </source>
</reference>
<keyword evidence="1" id="KW-0418">Kinase</keyword>
<evidence type="ECO:0000256" key="1">
    <source>
        <dbReference type="ARBA" id="ARBA00022527"/>
    </source>
</evidence>
<dbReference type="InterPro" id="IPR008271">
    <property type="entry name" value="Ser/Thr_kinase_AS"/>
</dbReference>
<dbReference type="PRINTS" id="PR00109">
    <property type="entry name" value="TYRKINASE"/>
</dbReference>
<evidence type="ECO:0000313" key="7">
    <source>
        <dbReference type="EMBL" id="KAF0693009.1"/>
    </source>
</evidence>
<accession>A0A485L7G7</accession>
<dbReference type="InterPro" id="IPR011009">
    <property type="entry name" value="Kinase-like_dom_sf"/>
</dbReference>
<dbReference type="EMBL" id="VJMH01005778">
    <property type="protein sequence ID" value="KAF0693009.1"/>
    <property type="molecule type" value="Genomic_DNA"/>
</dbReference>
<feature type="domain" description="Protein kinase" evidence="6">
    <location>
        <begin position="278"/>
        <end position="526"/>
    </location>
</feature>
<feature type="transmembrane region" description="Helical" evidence="5">
    <location>
        <begin position="217"/>
        <end position="237"/>
    </location>
</feature>
<dbReference type="PROSITE" id="PS00107">
    <property type="entry name" value="PROTEIN_KINASE_ATP"/>
    <property type="match status" value="1"/>
</dbReference>
<dbReference type="Gene3D" id="1.10.510.10">
    <property type="entry name" value="Transferase(Phosphotransferase) domain 1"/>
    <property type="match status" value="1"/>
</dbReference>
<keyword evidence="9" id="KW-1185">Reference proteome</keyword>
<dbReference type="GO" id="GO:0005524">
    <property type="term" value="F:ATP binding"/>
    <property type="evidence" value="ECO:0007669"/>
    <property type="project" value="UniProtKB-UniRule"/>
</dbReference>
<dbReference type="SUPFAM" id="SSF52058">
    <property type="entry name" value="L domain-like"/>
    <property type="match status" value="1"/>
</dbReference>
<name>A0A485L7G7_9STRA</name>
<evidence type="ECO:0000256" key="5">
    <source>
        <dbReference type="SAM" id="Phobius"/>
    </source>
</evidence>
<dbReference type="InterPro" id="IPR000719">
    <property type="entry name" value="Prot_kinase_dom"/>
</dbReference>
<dbReference type="GO" id="GO:0004674">
    <property type="term" value="F:protein serine/threonine kinase activity"/>
    <property type="evidence" value="ECO:0007669"/>
    <property type="project" value="UniProtKB-KW"/>
</dbReference>
<keyword evidence="1" id="KW-0808">Transferase</keyword>
<dbReference type="EMBL" id="CAADRA010005799">
    <property type="protein sequence ID" value="VFT92743.1"/>
    <property type="molecule type" value="Genomic_DNA"/>
</dbReference>
<gene>
    <name evidence="8" type="primary">Aste57867_15958</name>
    <name evidence="7" type="ORF">As57867_015902</name>
    <name evidence="8" type="ORF">ASTE57867_15958</name>
</gene>
<dbReference type="InterPro" id="IPR001245">
    <property type="entry name" value="Ser-Thr/Tyr_kinase_cat_dom"/>
</dbReference>
<reference evidence="8 9" key="1">
    <citation type="submission" date="2019-03" db="EMBL/GenBank/DDBJ databases">
        <authorList>
            <person name="Gaulin E."/>
            <person name="Dumas B."/>
        </authorList>
    </citation>
    <scope>NUCLEOTIDE SEQUENCE [LARGE SCALE GENOMIC DNA]</scope>
    <source>
        <strain evidence="8">CBS 568.67</strain>
    </source>
</reference>
<evidence type="ECO:0000256" key="4">
    <source>
        <dbReference type="PROSITE-ProRule" id="PRU10141"/>
    </source>
</evidence>
<dbReference type="InterPro" id="IPR032675">
    <property type="entry name" value="LRR_dom_sf"/>
</dbReference>
<keyword evidence="1" id="KW-0723">Serine/threonine-protein kinase</keyword>
<dbReference type="Pfam" id="PF00069">
    <property type="entry name" value="Pkinase"/>
    <property type="match status" value="1"/>
</dbReference>
<feature type="binding site" evidence="4">
    <location>
        <position position="307"/>
    </location>
    <ligand>
        <name>ATP</name>
        <dbReference type="ChEBI" id="CHEBI:30616"/>
    </ligand>
</feature>
<dbReference type="Gene3D" id="3.80.10.10">
    <property type="entry name" value="Ribonuclease Inhibitor"/>
    <property type="match status" value="1"/>
</dbReference>
<evidence type="ECO:0000259" key="6">
    <source>
        <dbReference type="PROSITE" id="PS50011"/>
    </source>
</evidence>
<dbReference type="PROSITE" id="PS50011">
    <property type="entry name" value="PROTEIN_KINASE_DOM"/>
    <property type="match status" value="1"/>
</dbReference>
<protein>
    <submittedName>
        <fullName evidence="8">Aste57867_15958 protein</fullName>
    </submittedName>
</protein>
<evidence type="ECO:0000313" key="8">
    <source>
        <dbReference type="EMBL" id="VFT92743.1"/>
    </source>
</evidence>
<keyword evidence="3 4" id="KW-0067">ATP-binding</keyword>
<dbReference type="InterPro" id="IPR051681">
    <property type="entry name" value="Ser/Thr_Kinases-Pseudokinases"/>
</dbReference>
<dbReference type="InterPro" id="IPR017441">
    <property type="entry name" value="Protein_kinase_ATP_BS"/>
</dbReference>
<dbReference type="SUPFAM" id="SSF56112">
    <property type="entry name" value="Protein kinase-like (PK-like)"/>
    <property type="match status" value="1"/>
</dbReference>
<dbReference type="AlphaFoldDB" id="A0A485L7G7"/>
<dbReference type="PANTHER" id="PTHR44329:SF214">
    <property type="entry name" value="PROTEIN KINASE DOMAIN-CONTAINING PROTEIN"/>
    <property type="match status" value="1"/>
</dbReference>
<sequence length="534" mass="58063">MATRCAFQQRPANATVLCYGAPFCEPQTSCLVSNTCAQTPFQPVTENGTFVGSFDAVGNFSLFPGPNLTFASSQPLQVDVMTLPSSLVSLDLHNATSIPSALPSTLKRLAFHSPNVTSLRDQQWTSLTHIDLVDTPLTSLSNWSVGTNLTSFLCSRCAFSSFFVTPDTYTILAYTTTFSVRSILFASDACAASFGTKLMLHSQYPVCVIGPPPSSHGGTIAAVVVVVVLLLLGLFVLKRQRRRASHYHDQGDDEADDAGDVSEDILAPLLPYRLDTSVEFNAKLGEGTFGQVWLACLRNQDDVVAVKTLRPERRTAPRILTAFVAEIHLLARLHSPDIVGFVGVVWSSQHPARVKCVMEYMDKGDLRAFLRKNALGLSWHFKCQYVALPVARALAYLHARGILHRDVKSRNVLLHSTLGAKLSDFGVASSEESGAISSKAVGTLGYMAPEIMSQHRHSPAGDVFALGVVLKELDSHQLPTDHGVEFTAECPSWVRALVVQCADPEPERRPTAAQVVEIIADATERLDESKLQTP</sequence>
<keyword evidence="5" id="KW-1133">Transmembrane helix</keyword>
<dbReference type="Proteomes" id="UP000332933">
    <property type="component" value="Unassembled WGS sequence"/>
</dbReference>
<dbReference type="OrthoDB" id="544350at2759"/>
<organism evidence="8 9">
    <name type="scientific">Aphanomyces stellatus</name>
    <dbReference type="NCBI Taxonomy" id="120398"/>
    <lineage>
        <taxon>Eukaryota</taxon>
        <taxon>Sar</taxon>
        <taxon>Stramenopiles</taxon>
        <taxon>Oomycota</taxon>
        <taxon>Saprolegniomycetes</taxon>
        <taxon>Saprolegniales</taxon>
        <taxon>Verrucalvaceae</taxon>
        <taxon>Aphanomyces</taxon>
    </lineage>
</organism>
<evidence type="ECO:0000256" key="3">
    <source>
        <dbReference type="ARBA" id="ARBA00022840"/>
    </source>
</evidence>
<dbReference type="PROSITE" id="PS00108">
    <property type="entry name" value="PROTEIN_KINASE_ST"/>
    <property type="match status" value="1"/>
</dbReference>
<keyword evidence="5" id="KW-0472">Membrane</keyword>
<dbReference type="PANTHER" id="PTHR44329">
    <property type="entry name" value="SERINE/THREONINE-PROTEIN KINASE TNNI3K-RELATED"/>
    <property type="match status" value="1"/>
</dbReference>
<keyword evidence="2 4" id="KW-0547">Nucleotide-binding</keyword>
<proteinExistence type="predicted"/>